<evidence type="ECO:0000313" key="1">
    <source>
        <dbReference type="EMBL" id="AXQ04774.1"/>
    </source>
</evidence>
<keyword evidence="2" id="KW-1185">Reference proteome</keyword>
<evidence type="ECO:0008006" key="3">
    <source>
        <dbReference type="Google" id="ProtNLM"/>
    </source>
</evidence>
<organism evidence="1">
    <name type="scientific">Culex rhabdo-like virus Los Angeles</name>
    <dbReference type="NCBI Taxonomy" id="2849718"/>
    <lineage>
        <taxon>Viruses</taxon>
        <taxon>Riboviria</taxon>
        <taxon>Orthornavirae</taxon>
        <taxon>Negarnaviricota</taxon>
        <taxon>Haploviricotina</taxon>
        <taxon>Monjiviricetes</taxon>
        <taxon>Mononegavirales</taxon>
        <taxon>Rhabdoviridae</taxon>
        <taxon>Alpharhabdovirinae</taxon>
        <taxon>Ohlsrhavirus</taxon>
        <taxon>Ohlsrhavirus angeles</taxon>
    </lineage>
</organism>
<sequence length="82" mass="9430">MASNSVLKISTHLEMKFREPPRTSKDVLRALELIKDNYNGFPENLEIIMVFYVLSGFTCKYLGKLGQFYIYKSTLSGVFNGR</sequence>
<accession>A0A346M1Z9</accession>
<evidence type="ECO:0000313" key="2">
    <source>
        <dbReference type="Proteomes" id="UP000281126"/>
    </source>
</evidence>
<dbReference type="Proteomes" id="UP000281126">
    <property type="component" value="Segment"/>
</dbReference>
<reference evidence="1" key="1">
    <citation type="journal article" date="2018" name="Virology">
        <title>Virome of &gt;12 thousand Culex mosquitoes from throughout California.</title>
        <authorList>
            <person name="Sadeghi M."/>
            <person name="Altan E."/>
            <person name="Deng X."/>
            <person name="Barker C.M."/>
            <person name="Fang Y."/>
            <person name="Coffey L.L."/>
            <person name="Delwart E."/>
        </authorList>
    </citation>
    <scope>NUCLEOTIDE SEQUENCE [LARGE SCALE GENOMIC DNA]</scope>
    <source>
        <strain evidence="1">CRVL/Los Angeles</strain>
    </source>
</reference>
<protein>
    <recommendedName>
        <fullName evidence="3">Matrix protein</fullName>
    </recommendedName>
</protein>
<proteinExistence type="predicted"/>
<name>A0A346M1Z9_9RHAB</name>
<dbReference type="EMBL" id="MH188003">
    <property type="protein sequence ID" value="AXQ04774.1"/>
    <property type="molecule type" value="Genomic_RNA"/>
</dbReference>